<dbReference type="InterPro" id="IPR012727">
    <property type="entry name" value="Gly_oxidase_ThiO"/>
</dbReference>
<evidence type="ECO:0000313" key="12">
    <source>
        <dbReference type="EMBL" id="ABS77333.1"/>
    </source>
</evidence>
<evidence type="ECO:0000256" key="6">
    <source>
        <dbReference type="ARBA" id="ARBA00022977"/>
    </source>
</evidence>
<dbReference type="EMBL" id="CP000733">
    <property type="protein sequence ID" value="ABS77333.1"/>
    <property type="molecule type" value="Genomic_DNA"/>
</dbReference>
<dbReference type="Pfam" id="PF01266">
    <property type="entry name" value="DAO"/>
    <property type="match status" value="1"/>
</dbReference>
<dbReference type="GO" id="GO:0003884">
    <property type="term" value="F:D-amino-acid oxidase activity"/>
    <property type="evidence" value="ECO:0007669"/>
    <property type="project" value="UniProtKB-EC"/>
</dbReference>
<evidence type="ECO:0000256" key="1">
    <source>
        <dbReference type="ARBA" id="ARBA00001974"/>
    </source>
</evidence>
<dbReference type="InterPro" id="IPR036188">
    <property type="entry name" value="FAD/NAD-bd_sf"/>
</dbReference>
<dbReference type="SUPFAM" id="SSF51905">
    <property type="entry name" value="FAD/NAD(P)-binding domain"/>
    <property type="match status" value="1"/>
</dbReference>
<evidence type="ECO:0000256" key="5">
    <source>
        <dbReference type="ARBA" id="ARBA00022827"/>
    </source>
</evidence>
<dbReference type="NCBIfam" id="TIGR02352">
    <property type="entry name" value="thiamin_ThiO"/>
    <property type="match status" value="1"/>
</dbReference>
<feature type="domain" description="FAD dependent oxidoreductase" evidence="11">
    <location>
        <begin position="5"/>
        <end position="327"/>
    </location>
</feature>
<evidence type="ECO:0000313" key="13">
    <source>
        <dbReference type="Proteomes" id="UP000008555"/>
    </source>
</evidence>
<dbReference type="InterPro" id="IPR006076">
    <property type="entry name" value="FAD-dep_OxRdtase"/>
</dbReference>
<dbReference type="Gene3D" id="3.50.50.60">
    <property type="entry name" value="FAD/NAD(P)-binding domain"/>
    <property type="match status" value="1"/>
</dbReference>
<comment type="cofactor">
    <cofactor evidence="1">
        <name>FAD</name>
        <dbReference type="ChEBI" id="CHEBI:57692"/>
    </cofactor>
</comment>
<keyword evidence="5" id="KW-0274">FAD</keyword>
<dbReference type="GO" id="GO:0009229">
    <property type="term" value="P:thiamine diphosphate biosynthetic process"/>
    <property type="evidence" value="ECO:0007669"/>
    <property type="project" value="UniProtKB-UniPathway"/>
</dbReference>
<evidence type="ECO:0000256" key="3">
    <source>
        <dbReference type="ARBA" id="ARBA00006730"/>
    </source>
</evidence>
<dbReference type="GO" id="GO:0009228">
    <property type="term" value="P:thiamine biosynthetic process"/>
    <property type="evidence" value="ECO:0007669"/>
    <property type="project" value="UniProtKB-KW"/>
</dbReference>
<dbReference type="GO" id="GO:0071949">
    <property type="term" value="F:FAD binding"/>
    <property type="evidence" value="ECO:0007669"/>
    <property type="project" value="InterPro"/>
</dbReference>
<dbReference type="RefSeq" id="WP_010957508.1">
    <property type="nucleotide sequence ID" value="NC_009727.1"/>
</dbReference>
<accession>A9KGN6</accession>
<gene>
    <name evidence="12" type="primary">thiO</name>
    <name evidence="12" type="ordered locus">CBUD_1748</name>
</gene>
<keyword evidence="6" id="KW-0784">Thiamine biosynthesis</keyword>
<comment type="pathway">
    <text evidence="2">Cofactor biosynthesis; thiamine diphosphate biosynthesis.</text>
</comment>
<proteinExistence type="inferred from homology"/>
<dbReference type="PANTHER" id="PTHR11530:SF11">
    <property type="entry name" value="D-ASPARTATE OXIDASE"/>
    <property type="match status" value="1"/>
</dbReference>
<dbReference type="HOGENOM" id="CLU_007884_1_0_6"/>
<dbReference type="EC" id="1.4.3.3" evidence="8"/>
<dbReference type="AlphaFoldDB" id="A9KGN6"/>
<dbReference type="PANTHER" id="PTHR11530">
    <property type="entry name" value="D-AMINO ACID OXIDASE"/>
    <property type="match status" value="1"/>
</dbReference>
<dbReference type="SUPFAM" id="SSF54373">
    <property type="entry name" value="FAD-linked reductases, C-terminal domain"/>
    <property type="match status" value="1"/>
</dbReference>
<evidence type="ECO:0000256" key="7">
    <source>
        <dbReference type="ARBA" id="ARBA00023002"/>
    </source>
</evidence>
<name>A9KGN6_COXBN</name>
<comment type="similarity">
    <text evidence="3">Belongs to the DAMOX/DASOX family.</text>
</comment>
<dbReference type="Gene3D" id="3.30.9.10">
    <property type="entry name" value="D-Amino Acid Oxidase, subunit A, domain 2"/>
    <property type="match status" value="1"/>
</dbReference>
<dbReference type="UniPathway" id="UPA00060"/>
<evidence type="ECO:0000256" key="4">
    <source>
        <dbReference type="ARBA" id="ARBA00022630"/>
    </source>
</evidence>
<keyword evidence="7 12" id="KW-0560">Oxidoreductase</keyword>
<sequence>MKMKVGIAGAGLLGRLLAWQLSKVGFGVTLFDKDDKSGQKSTAYAAAGMLSPVAECEIAEQIIFNLGSYSLRKWPLWLSSLNQPVYFKQNGSIVISHSHDEVEKERWLKQISRKIKDFSLEKLSSSALQRLEPELNFDEGYYLPQEAHLDSRALMQTLEKELNVEWHSKTFVESVVPYRILTKGKSYQFDCIFDCRGTGAGEMFSDLRSVRGELIYLHAPDVRLNRPIRLLHPRYRLYIVPRAHHIYLIGASEIESNDISPISVRTCLELLSAVYSVHPAFAEARIIETVTALRPALSDNLPRIHYQPGLIAINGLYRHGFLVAPALIDEVIHNLSRGIK</sequence>
<protein>
    <recommendedName>
        <fullName evidence="9">D-amino-acid oxidase</fullName>
        <ecNumber evidence="8">1.4.3.3</ecNumber>
    </recommendedName>
</protein>
<comment type="catalytic activity">
    <reaction evidence="10">
        <text>a D-alpha-amino acid + O2 + H2O = a 2-oxocarboxylate + H2O2 + NH4(+)</text>
        <dbReference type="Rhea" id="RHEA:21816"/>
        <dbReference type="ChEBI" id="CHEBI:15377"/>
        <dbReference type="ChEBI" id="CHEBI:15379"/>
        <dbReference type="ChEBI" id="CHEBI:16240"/>
        <dbReference type="ChEBI" id="CHEBI:28938"/>
        <dbReference type="ChEBI" id="CHEBI:35179"/>
        <dbReference type="ChEBI" id="CHEBI:59871"/>
        <dbReference type="EC" id="1.4.3.3"/>
    </reaction>
    <physiologicalReaction direction="left-to-right" evidence="10">
        <dbReference type="Rhea" id="RHEA:21817"/>
    </physiologicalReaction>
</comment>
<evidence type="ECO:0000256" key="2">
    <source>
        <dbReference type="ARBA" id="ARBA00004948"/>
    </source>
</evidence>
<dbReference type="Proteomes" id="UP000008555">
    <property type="component" value="Chromosome"/>
</dbReference>
<evidence type="ECO:0000256" key="9">
    <source>
        <dbReference type="ARBA" id="ARBA00039751"/>
    </source>
</evidence>
<dbReference type="InterPro" id="IPR023209">
    <property type="entry name" value="DAO"/>
</dbReference>
<keyword evidence="4" id="KW-0285">Flavoprotein</keyword>
<organism evidence="12 13">
    <name type="scientific">Coxiella burnetii (strain Dugway 5J108-111)</name>
    <dbReference type="NCBI Taxonomy" id="434922"/>
    <lineage>
        <taxon>Bacteria</taxon>
        <taxon>Pseudomonadati</taxon>
        <taxon>Pseudomonadota</taxon>
        <taxon>Gammaproteobacteria</taxon>
        <taxon>Legionellales</taxon>
        <taxon>Coxiellaceae</taxon>
        <taxon>Coxiella</taxon>
    </lineage>
</organism>
<dbReference type="KEGG" id="cbd:CBUD_1748"/>
<dbReference type="GO" id="GO:0046416">
    <property type="term" value="P:D-amino acid metabolic process"/>
    <property type="evidence" value="ECO:0007669"/>
    <property type="project" value="InterPro"/>
</dbReference>
<evidence type="ECO:0000256" key="10">
    <source>
        <dbReference type="ARBA" id="ARBA00049547"/>
    </source>
</evidence>
<reference evidence="12 13" key="1">
    <citation type="journal article" date="2009" name="Infect. Immun.">
        <title>Comparative genomics reveal extensive transposon-mediated genomic plasticity and diversity among potential effector proteins within the genus Coxiella.</title>
        <authorList>
            <person name="Beare P.A."/>
            <person name="Unsworth N."/>
            <person name="Andoh M."/>
            <person name="Voth D.E."/>
            <person name="Omsland A."/>
            <person name="Gilk S.D."/>
            <person name="Williams K.P."/>
            <person name="Sobral B.W."/>
            <person name="Kupko J.J.III."/>
            <person name="Porcella S.F."/>
            <person name="Samuel J.E."/>
            <person name="Heinzen R.A."/>
        </authorList>
    </citation>
    <scope>NUCLEOTIDE SEQUENCE [LARGE SCALE GENOMIC DNA]</scope>
    <source>
        <strain evidence="12 13">Dugway 5J108-111</strain>
    </source>
</reference>
<evidence type="ECO:0000259" key="11">
    <source>
        <dbReference type="Pfam" id="PF01266"/>
    </source>
</evidence>
<evidence type="ECO:0000256" key="8">
    <source>
        <dbReference type="ARBA" id="ARBA00039101"/>
    </source>
</evidence>